<accession>A0A9P7FV87</accession>
<feature type="region of interest" description="Disordered" evidence="1">
    <location>
        <begin position="1"/>
        <end position="38"/>
    </location>
</feature>
<dbReference type="Proteomes" id="UP000717328">
    <property type="component" value="Unassembled WGS sequence"/>
</dbReference>
<organism evidence="3 4">
    <name type="scientific">Sphagnurus paluster</name>
    <dbReference type="NCBI Taxonomy" id="117069"/>
    <lineage>
        <taxon>Eukaryota</taxon>
        <taxon>Fungi</taxon>
        <taxon>Dikarya</taxon>
        <taxon>Basidiomycota</taxon>
        <taxon>Agaricomycotina</taxon>
        <taxon>Agaricomycetes</taxon>
        <taxon>Agaricomycetidae</taxon>
        <taxon>Agaricales</taxon>
        <taxon>Tricholomatineae</taxon>
        <taxon>Lyophyllaceae</taxon>
        <taxon>Sphagnurus</taxon>
    </lineage>
</organism>
<evidence type="ECO:0000313" key="4">
    <source>
        <dbReference type="Proteomes" id="UP000717328"/>
    </source>
</evidence>
<comment type="caution">
    <text evidence="3">The sequence shown here is derived from an EMBL/GenBank/DDBJ whole genome shotgun (WGS) entry which is preliminary data.</text>
</comment>
<protein>
    <submittedName>
        <fullName evidence="3">Uncharacterized protein</fullName>
    </submittedName>
</protein>
<reference evidence="3" key="1">
    <citation type="submission" date="2021-02" db="EMBL/GenBank/DDBJ databases">
        <authorList>
            <person name="Nieuwenhuis M."/>
            <person name="Van De Peppel L.J.J."/>
        </authorList>
    </citation>
    <scope>NUCLEOTIDE SEQUENCE</scope>
    <source>
        <strain evidence="3">D49</strain>
    </source>
</reference>
<dbReference type="EMBL" id="JABCKI010005747">
    <property type="protein sequence ID" value="KAG5638738.1"/>
    <property type="molecule type" value="Genomic_DNA"/>
</dbReference>
<evidence type="ECO:0000313" key="3">
    <source>
        <dbReference type="EMBL" id="KAG5638738.1"/>
    </source>
</evidence>
<reference evidence="3" key="2">
    <citation type="submission" date="2021-10" db="EMBL/GenBank/DDBJ databases">
        <title>Phylogenomics reveals ancestral predisposition of the termite-cultivated fungus Termitomyces towards a domesticated lifestyle.</title>
        <authorList>
            <person name="Auxier B."/>
            <person name="Grum-Grzhimaylo A."/>
            <person name="Cardenas M.E."/>
            <person name="Lodge J.D."/>
            <person name="Laessoe T."/>
            <person name="Pedersen O."/>
            <person name="Smith M.E."/>
            <person name="Kuyper T.W."/>
            <person name="Franco-Molano E.A."/>
            <person name="Baroni T.J."/>
            <person name="Aanen D.K."/>
        </authorList>
    </citation>
    <scope>NUCLEOTIDE SEQUENCE</scope>
    <source>
        <strain evidence="3">D49</strain>
    </source>
</reference>
<name>A0A9P7FV87_9AGAR</name>
<dbReference type="OrthoDB" id="4139357at2759"/>
<proteinExistence type="predicted"/>
<evidence type="ECO:0000256" key="1">
    <source>
        <dbReference type="SAM" id="MobiDB-lite"/>
    </source>
</evidence>
<keyword evidence="2" id="KW-1133">Transmembrane helix</keyword>
<feature type="transmembrane region" description="Helical" evidence="2">
    <location>
        <begin position="48"/>
        <end position="70"/>
    </location>
</feature>
<keyword evidence="2" id="KW-0472">Membrane</keyword>
<gene>
    <name evidence="3" type="ORF">H0H81_010548</name>
</gene>
<feature type="compositionally biased region" description="Acidic residues" evidence="1">
    <location>
        <begin position="1"/>
        <end position="15"/>
    </location>
</feature>
<dbReference type="AlphaFoldDB" id="A0A9P7FV87"/>
<sequence length="78" mass="8661">MPSYFPEEEGSESDLEQQNLIPGGNAQAEDDDRTPLDKTIDRIGMGSYQWILLSLCGFGACFNVMPDAVLRPRRLARG</sequence>
<keyword evidence="2" id="KW-0812">Transmembrane</keyword>
<evidence type="ECO:0000256" key="2">
    <source>
        <dbReference type="SAM" id="Phobius"/>
    </source>
</evidence>
<keyword evidence="4" id="KW-1185">Reference proteome</keyword>